<accession>F0VB29</accession>
<reference evidence="4" key="4">
    <citation type="journal article" date="2015" name="PLoS ONE">
        <title>Comprehensive Evaluation of Toxoplasma gondii VEG and Neospora caninum LIV Genomes with Tachyzoite Stage Transcriptome and Proteome Defines Novel Transcript Features.</title>
        <authorList>
            <person name="Ramaprasad A."/>
            <person name="Mourier T."/>
            <person name="Naeem R."/>
            <person name="Malas T.B."/>
            <person name="Moussa E."/>
            <person name="Panigrahi A."/>
            <person name="Vermont S.J."/>
            <person name="Otto T.D."/>
            <person name="Wastling J."/>
            <person name="Pain A."/>
        </authorList>
    </citation>
    <scope>NUCLEOTIDE SEQUENCE</scope>
    <source>
        <strain evidence="4">Liverpool</strain>
    </source>
</reference>
<dbReference type="InterPro" id="IPR001245">
    <property type="entry name" value="Ser-Thr/Tyr_kinase_cat_dom"/>
</dbReference>
<gene>
    <name evidence="4" type="ORF">BN1204_039260</name>
    <name evidence="3" type="ORF">NCLIV_039260</name>
</gene>
<feature type="region of interest" description="Disordered" evidence="1">
    <location>
        <begin position="232"/>
        <end position="261"/>
    </location>
</feature>
<dbReference type="InterPro" id="IPR011009">
    <property type="entry name" value="Kinase-like_dom_sf"/>
</dbReference>
<evidence type="ECO:0000259" key="2">
    <source>
        <dbReference type="PROSITE" id="PS50011"/>
    </source>
</evidence>
<feature type="compositionally biased region" description="Low complexity" evidence="1">
    <location>
        <begin position="161"/>
        <end position="170"/>
    </location>
</feature>
<evidence type="ECO:0000256" key="1">
    <source>
        <dbReference type="SAM" id="MobiDB-lite"/>
    </source>
</evidence>
<dbReference type="AlphaFoldDB" id="F0VB29"/>
<evidence type="ECO:0000313" key="4">
    <source>
        <dbReference type="EMBL" id="CEL68153.1"/>
    </source>
</evidence>
<dbReference type="EMBL" id="LN714484">
    <property type="protein sequence ID" value="CEL68153.1"/>
    <property type="molecule type" value="Genomic_DNA"/>
</dbReference>
<dbReference type="eggNOG" id="KOG1595">
    <property type="taxonomic scope" value="Eukaryota"/>
</dbReference>
<keyword evidence="5" id="KW-1185">Reference proteome</keyword>
<dbReference type="GO" id="GO:0004674">
    <property type="term" value="F:protein serine/threonine kinase activity"/>
    <property type="evidence" value="ECO:0007669"/>
    <property type="project" value="TreeGrafter"/>
</dbReference>
<dbReference type="Gene3D" id="1.10.510.10">
    <property type="entry name" value="Transferase(Phosphotransferase) domain 1"/>
    <property type="match status" value="1"/>
</dbReference>
<protein>
    <submittedName>
        <fullName evidence="4">Protein kinase (Incomplete catalytic triad),putative</fullName>
    </submittedName>
</protein>
<keyword evidence="4" id="KW-0418">Kinase</keyword>
<reference evidence="5" key="3">
    <citation type="journal article" date="2012" name="PLoS Pathog.">
        <title>Comparative genomics of the apicomplexan parasites Toxoplasma gondii and Neospora caninum: Coccidia differing in host range and transmission strategy.</title>
        <authorList>
            <person name="Reid A.J."/>
            <person name="Vermont S.J."/>
            <person name="Cotton J.A."/>
            <person name="Harris D."/>
            <person name="Hill-Cawthorne G.A."/>
            <person name="Konen-Waisman S."/>
            <person name="Latham S.M."/>
            <person name="Mourier T."/>
            <person name="Norton R."/>
            <person name="Quail M.A."/>
            <person name="Sanders M."/>
            <person name="Shanmugam D."/>
            <person name="Sohal A."/>
            <person name="Wasmuth J.D."/>
            <person name="Brunk B."/>
            <person name="Grigg M.E."/>
            <person name="Howard J.C."/>
            <person name="Parkinson J."/>
            <person name="Roos D.S."/>
            <person name="Trees A.J."/>
            <person name="Berriman M."/>
            <person name="Pain A."/>
            <person name="Wastling J.M."/>
        </authorList>
    </citation>
    <scope>NUCLEOTIDE SEQUENCE [LARGE SCALE GENOMIC DNA]</scope>
    <source>
        <strain evidence="5">Liverpool</strain>
    </source>
</reference>
<dbReference type="EMBL" id="FR823385">
    <property type="protein sequence ID" value="CBZ50851.1"/>
    <property type="molecule type" value="Genomic_DNA"/>
</dbReference>
<reference evidence="3" key="2">
    <citation type="submission" date="2011-03" db="EMBL/GenBank/DDBJ databases">
        <title>Comparative genomics and transcriptomics of Neospora caninum and Toxoplasma gondii.</title>
        <authorList>
            <person name="Reid A.J."/>
            <person name="Sohal A."/>
            <person name="Harris D."/>
            <person name="Quail M."/>
            <person name="Sanders M."/>
            <person name="Berriman M."/>
            <person name="Wastling J.M."/>
            <person name="Pain A."/>
        </authorList>
    </citation>
    <scope>NUCLEOTIDE SEQUENCE</scope>
    <source>
        <strain evidence="3">Liverpool</strain>
    </source>
</reference>
<dbReference type="GO" id="GO:0005737">
    <property type="term" value="C:cytoplasm"/>
    <property type="evidence" value="ECO:0007669"/>
    <property type="project" value="TreeGrafter"/>
</dbReference>
<dbReference type="OMA" id="SEHETHE"/>
<proteinExistence type="predicted"/>
<feature type="region of interest" description="Disordered" evidence="1">
    <location>
        <begin position="84"/>
        <end position="148"/>
    </location>
</feature>
<sequence>MRVCGQIMCKQFQSNAWCDRYYCPFAHALSELRPADLFYPPSKVFGSYEDQDALCPDIYLPSDKPHPRLRARFLAIMDSVGPGHSHQFGTTTESLANSNRTRHPHTDFISSHTPQSVLSDTHSPSNSARVEDGTPLASQTSQLKNCGESRVQWREQNIGHSAAEASTSAHAQEHKRSGEPALEQKEQNLHARDISGGPAVAASRKNGAHLLGSVPLKHPGQRSLAKDNHVTATANNGGSILGNPGKQFPRRPSQGTSCGIPQLTASPRVYAGKQSSQDCATNCMDLEKDLHRGAGCLGSLHTEKLLLLPTSALSTISDATRSPTAATPFVISCVVQPQVTAERSAILAPQQGSQEISSPAEGCAGSPPGFLPQSTVFGRASCRPLVVSSALTIPRPVGKSLDCDSEHETHEKMVTTATGQSSAEPLDRCAFEADVKPAGYDDKESPRRSGSGDRITSRTPAFFVSSNQGQSGSLKQLADNIYYWSEPIGQSRDDPSVLVFTGVLLGSNKQPRETVAIKQVPVVVTSRMRDSFAELEQFAHVHDPLIVNTKGVYCMHNDDDEGMSLMLVLEKCEGCLADMIAISDLGERCLQEPLPPQGMTEMLSHLLSGVLKIQQYGHSAHMRIHPGNIMLTENFELKVGDCAGKIRYLSIFDLLHAGVQGAKNAKELIHWILNSPQEAAWLAPEFIRSLMHIAQQISALIDQYEALPPENRKGVSFSVLANSLKWPSSFLQKADAWSTGATLFYIISGGLHPYGDTSDRSIITHILEDRKVNLEKYCYLISRLRRV</sequence>
<dbReference type="GO" id="GO:0005524">
    <property type="term" value="F:ATP binding"/>
    <property type="evidence" value="ECO:0007669"/>
    <property type="project" value="InterPro"/>
</dbReference>
<dbReference type="OrthoDB" id="329865at2759"/>
<feature type="compositionally biased region" description="Polar residues" evidence="1">
    <location>
        <begin position="108"/>
        <end position="128"/>
    </location>
</feature>
<dbReference type="Proteomes" id="UP000007494">
    <property type="component" value="Chromosome IX"/>
</dbReference>
<reference evidence="3" key="1">
    <citation type="submission" date="2011-02" db="EMBL/GenBank/DDBJ databases">
        <authorList>
            <person name="Aslett M."/>
        </authorList>
    </citation>
    <scope>NUCLEOTIDE SEQUENCE</scope>
    <source>
        <strain evidence="3">Liverpool</strain>
    </source>
</reference>
<dbReference type="InterPro" id="IPR000719">
    <property type="entry name" value="Prot_kinase_dom"/>
</dbReference>
<feature type="region of interest" description="Disordered" evidence="1">
    <location>
        <begin position="161"/>
        <end position="180"/>
    </location>
</feature>
<feature type="compositionally biased region" description="Basic and acidic residues" evidence="1">
    <location>
        <begin position="433"/>
        <end position="451"/>
    </location>
</feature>
<dbReference type="PROSITE" id="PS50011">
    <property type="entry name" value="PROTEIN_KINASE_DOM"/>
    <property type="match status" value="1"/>
</dbReference>
<dbReference type="PANTHER" id="PTHR24361">
    <property type="entry name" value="MITOGEN-ACTIVATED KINASE KINASE KINASE"/>
    <property type="match status" value="1"/>
</dbReference>
<dbReference type="VEuPathDB" id="ToxoDB:NCLIV_039260"/>
<dbReference type="RefSeq" id="XP_003880884.1">
    <property type="nucleotide sequence ID" value="XM_003880835.1"/>
</dbReference>
<feature type="compositionally biased region" description="Basic and acidic residues" evidence="1">
    <location>
        <begin position="171"/>
        <end position="180"/>
    </location>
</feature>
<dbReference type="InParanoid" id="F0VB29"/>
<keyword evidence="4" id="KW-0808">Transferase</keyword>
<feature type="compositionally biased region" description="Polar residues" evidence="1">
    <location>
        <begin position="87"/>
        <end position="99"/>
    </location>
</feature>
<feature type="region of interest" description="Disordered" evidence="1">
    <location>
        <begin position="433"/>
        <end position="468"/>
    </location>
</feature>
<dbReference type="SMART" id="SM00220">
    <property type="entry name" value="S_TKc"/>
    <property type="match status" value="1"/>
</dbReference>
<feature type="domain" description="Protein kinase" evidence="2">
    <location>
        <begin position="460"/>
        <end position="787"/>
    </location>
</feature>
<dbReference type="GeneID" id="13441885"/>
<name>F0VB29_NEOCL</name>
<evidence type="ECO:0000313" key="5">
    <source>
        <dbReference type="Proteomes" id="UP000007494"/>
    </source>
</evidence>
<organism evidence="3 5">
    <name type="scientific">Neospora caninum (strain Liverpool)</name>
    <dbReference type="NCBI Taxonomy" id="572307"/>
    <lineage>
        <taxon>Eukaryota</taxon>
        <taxon>Sar</taxon>
        <taxon>Alveolata</taxon>
        <taxon>Apicomplexa</taxon>
        <taxon>Conoidasida</taxon>
        <taxon>Coccidia</taxon>
        <taxon>Eucoccidiorida</taxon>
        <taxon>Eimeriorina</taxon>
        <taxon>Sarcocystidae</taxon>
        <taxon>Neospora</taxon>
    </lineage>
</organism>
<dbReference type="InterPro" id="IPR053235">
    <property type="entry name" value="Ser_Thr_kinase"/>
</dbReference>
<dbReference type="Pfam" id="PF07714">
    <property type="entry name" value="PK_Tyr_Ser-Thr"/>
    <property type="match status" value="1"/>
</dbReference>
<dbReference type="SUPFAM" id="SSF56112">
    <property type="entry name" value="Protein kinase-like (PK-like)"/>
    <property type="match status" value="1"/>
</dbReference>
<evidence type="ECO:0000313" key="3">
    <source>
        <dbReference type="EMBL" id="CBZ50851.1"/>
    </source>
</evidence>